<accession>A0A9Q3GXE6</accession>
<reference evidence="2" key="1">
    <citation type="submission" date="2021-03" db="EMBL/GenBank/DDBJ databases">
        <title>Draft genome sequence of rust myrtle Austropuccinia psidii MF-1, a brazilian biotype.</title>
        <authorList>
            <person name="Quecine M.C."/>
            <person name="Pachon D.M.R."/>
            <person name="Bonatelli M.L."/>
            <person name="Correr F.H."/>
            <person name="Franceschini L.M."/>
            <person name="Leite T.F."/>
            <person name="Margarido G.R.A."/>
            <person name="Almeida C.A."/>
            <person name="Ferrarezi J.A."/>
            <person name="Labate C.A."/>
        </authorList>
    </citation>
    <scope>NUCLEOTIDE SEQUENCE</scope>
    <source>
        <strain evidence="2">MF-1</strain>
    </source>
</reference>
<dbReference type="OrthoDB" id="2516191at2759"/>
<keyword evidence="3" id="KW-1185">Reference proteome</keyword>
<evidence type="ECO:0000256" key="1">
    <source>
        <dbReference type="SAM" id="MobiDB-lite"/>
    </source>
</evidence>
<evidence type="ECO:0000313" key="2">
    <source>
        <dbReference type="EMBL" id="MBW0483461.1"/>
    </source>
</evidence>
<comment type="caution">
    <text evidence="2">The sequence shown here is derived from an EMBL/GenBank/DDBJ whole genome shotgun (WGS) entry which is preliminary data.</text>
</comment>
<name>A0A9Q3GXE6_9BASI</name>
<dbReference type="Proteomes" id="UP000765509">
    <property type="component" value="Unassembled WGS sequence"/>
</dbReference>
<evidence type="ECO:0000313" key="3">
    <source>
        <dbReference type="Proteomes" id="UP000765509"/>
    </source>
</evidence>
<proteinExistence type="predicted"/>
<dbReference type="EMBL" id="AVOT02007237">
    <property type="protein sequence ID" value="MBW0483461.1"/>
    <property type="molecule type" value="Genomic_DNA"/>
</dbReference>
<feature type="compositionally biased region" description="Basic residues" evidence="1">
    <location>
        <begin position="195"/>
        <end position="207"/>
    </location>
</feature>
<organism evidence="2 3">
    <name type="scientific">Austropuccinia psidii MF-1</name>
    <dbReference type="NCBI Taxonomy" id="1389203"/>
    <lineage>
        <taxon>Eukaryota</taxon>
        <taxon>Fungi</taxon>
        <taxon>Dikarya</taxon>
        <taxon>Basidiomycota</taxon>
        <taxon>Pucciniomycotina</taxon>
        <taxon>Pucciniomycetes</taxon>
        <taxon>Pucciniales</taxon>
        <taxon>Sphaerophragmiaceae</taxon>
        <taxon>Austropuccinia</taxon>
    </lineage>
</organism>
<feature type="region of interest" description="Disordered" evidence="1">
    <location>
        <begin position="176"/>
        <end position="223"/>
    </location>
</feature>
<dbReference type="AlphaFoldDB" id="A0A9Q3GXE6"/>
<sequence>MAKLTRTNWVQWSCQFENLLISKGMEDLFDCPSEDTKKTINFKKKNSGALTLFWSSVSTEFEGVLLNNKSSFYDCWTSLGSCCGKNSIVVICRTLQKLVNLNFEPGSSLEKHYEFIIKHGSGFFLQSLDNNRDLSSLFQTLYDIKPFDLNTITNRVATEHSCRQSSYDHALMFDKNKQANSTKPKNKDQPEGSNLKKKVFKDKKKGKNTNQGTNQKNHKQDTNKQFEKIEKLLEKLQSATNLSSVNATSEPKDLTRQTESDSEAFIFEVNALAEQCN</sequence>
<gene>
    <name evidence="2" type="ORF">O181_023176</name>
</gene>
<protein>
    <submittedName>
        <fullName evidence="2">Uncharacterized protein</fullName>
    </submittedName>
</protein>